<evidence type="ECO:0000313" key="6">
    <source>
        <dbReference type="EMBL" id="MFC4311969.1"/>
    </source>
</evidence>
<feature type="domain" description="HTH araC/xylS-type" evidence="5">
    <location>
        <begin position="243"/>
        <end position="340"/>
    </location>
</feature>
<accession>A0ABV8SZQ7</accession>
<dbReference type="PRINTS" id="PR00032">
    <property type="entry name" value="HTHARAC"/>
</dbReference>
<organism evidence="6 7">
    <name type="scientific">Steroidobacter flavus</name>
    <dbReference type="NCBI Taxonomy" id="1842136"/>
    <lineage>
        <taxon>Bacteria</taxon>
        <taxon>Pseudomonadati</taxon>
        <taxon>Pseudomonadota</taxon>
        <taxon>Gammaproteobacteria</taxon>
        <taxon>Steroidobacterales</taxon>
        <taxon>Steroidobacteraceae</taxon>
        <taxon>Steroidobacter</taxon>
    </lineage>
</organism>
<dbReference type="InterPro" id="IPR020449">
    <property type="entry name" value="Tscrpt_reg_AraC-type_HTH"/>
</dbReference>
<dbReference type="EMBL" id="JBHSDU010000014">
    <property type="protein sequence ID" value="MFC4311969.1"/>
    <property type="molecule type" value="Genomic_DNA"/>
</dbReference>
<proteinExistence type="predicted"/>
<evidence type="ECO:0000256" key="3">
    <source>
        <dbReference type="ARBA" id="ARBA00023163"/>
    </source>
</evidence>
<dbReference type="SMART" id="SM00342">
    <property type="entry name" value="HTH_ARAC"/>
    <property type="match status" value="1"/>
</dbReference>
<protein>
    <submittedName>
        <fullName evidence="6">Helix-turn-helix transcriptional regulator</fullName>
    </submittedName>
</protein>
<keyword evidence="2" id="KW-0238">DNA-binding</keyword>
<dbReference type="Gene3D" id="1.10.10.60">
    <property type="entry name" value="Homeodomain-like"/>
    <property type="match status" value="1"/>
</dbReference>
<dbReference type="InterPro" id="IPR053142">
    <property type="entry name" value="PchR_regulatory_protein"/>
</dbReference>
<evidence type="ECO:0000259" key="5">
    <source>
        <dbReference type="PROSITE" id="PS01124"/>
    </source>
</evidence>
<dbReference type="PANTHER" id="PTHR47893">
    <property type="entry name" value="REGULATORY PROTEIN PCHR"/>
    <property type="match status" value="1"/>
</dbReference>
<dbReference type="RefSeq" id="WP_380600975.1">
    <property type="nucleotide sequence ID" value="NZ_JBHSDU010000014.1"/>
</dbReference>
<gene>
    <name evidence="6" type="ORF">ACFPN2_23000</name>
</gene>
<dbReference type="SUPFAM" id="SSF46689">
    <property type="entry name" value="Homeodomain-like"/>
    <property type="match status" value="2"/>
</dbReference>
<sequence>MAAPEPLNVVDLRALCDAPAHNVHELSRSLLEGHRALPQGSAVELAAGLLEIKYDSEAMQGRQWMCRPQRDLCVMVSALTRAPAMNYSIAGDSLMVVQFRLSGDAIHGEQVDESTASAMVSYFPAGSRMPWRISRASSWHTIAVFGTLEALEQRWGLGLAMAQALDHTPSTLEQCTQIVRKPWIVTQGVTELLRDLLSFRFTGAVGRAYTEARAQQLLCEVVAGLSDTYRRRPLPTRTRRLLQRVRTLIADNPEQPHTLQSLSRSLGLNRTLLAEAFHTEFGETVFAFLQSERLRQAWTLLEHAERVASVAARVGYRDAASFTRAFKAHYGITPSHVGRRPGRMPSRRPRHGSPPRSP</sequence>
<feature type="compositionally biased region" description="Basic residues" evidence="4">
    <location>
        <begin position="337"/>
        <end position="358"/>
    </location>
</feature>
<feature type="region of interest" description="Disordered" evidence="4">
    <location>
        <begin position="333"/>
        <end position="358"/>
    </location>
</feature>
<comment type="caution">
    <text evidence="6">The sequence shown here is derived from an EMBL/GenBank/DDBJ whole genome shotgun (WGS) entry which is preliminary data.</text>
</comment>
<keyword evidence="7" id="KW-1185">Reference proteome</keyword>
<dbReference type="InterPro" id="IPR009057">
    <property type="entry name" value="Homeodomain-like_sf"/>
</dbReference>
<evidence type="ECO:0000256" key="4">
    <source>
        <dbReference type="SAM" id="MobiDB-lite"/>
    </source>
</evidence>
<reference evidence="7" key="1">
    <citation type="journal article" date="2019" name="Int. J. Syst. Evol. Microbiol.">
        <title>The Global Catalogue of Microorganisms (GCM) 10K type strain sequencing project: providing services to taxonomists for standard genome sequencing and annotation.</title>
        <authorList>
            <consortium name="The Broad Institute Genomics Platform"/>
            <consortium name="The Broad Institute Genome Sequencing Center for Infectious Disease"/>
            <person name="Wu L."/>
            <person name="Ma J."/>
        </authorList>
    </citation>
    <scope>NUCLEOTIDE SEQUENCE [LARGE SCALE GENOMIC DNA]</scope>
    <source>
        <strain evidence="7">CGMCC 1.10759</strain>
    </source>
</reference>
<evidence type="ECO:0000313" key="7">
    <source>
        <dbReference type="Proteomes" id="UP001595904"/>
    </source>
</evidence>
<dbReference type="Pfam" id="PF12833">
    <property type="entry name" value="HTH_18"/>
    <property type="match status" value="1"/>
</dbReference>
<dbReference type="InterPro" id="IPR018060">
    <property type="entry name" value="HTH_AraC"/>
</dbReference>
<dbReference type="PANTHER" id="PTHR47893:SF1">
    <property type="entry name" value="REGULATORY PROTEIN PCHR"/>
    <property type="match status" value="1"/>
</dbReference>
<evidence type="ECO:0000256" key="1">
    <source>
        <dbReference type="ARBA" id="ARBA00023015"/>
    </source>
</evidence>
<name>A0ABV8SZQ7_9GAMM</name>
<keyword evidence="3" id="KW-0804">Transcription</keyword>
<dbReference type="Proteomes" id="UP001595904">
    <property type="component" value="Unassembled WGS sequence"/>
</dbReference>
<keyword evidence="1" id="KW-0805">Transcription regulation</keyword>
<evidence type="ECO:0000256" key="2">
    <source>
        <dbReference type="ARBA" id="ARBA00023125"/>
    </source>
</evidence>
<dbReference type="PROSITE" id="PS01124">
    <property type="entry name" value="HTH_ARAC_FAMILY_2"/>
    <property type="match status" value="1"/>
</dbReference>